<dbReference type="EMBL" id="QZWG01000011">
    <property type="protein sequence ID" value="RZB80872.1"/>
    <property type="molecule type" value="Genomic_DNA"/>
</dbReference>
<feature type="region of interest" description="Disordered" evidence="1">
    <location>
        <begin position="60"/>
        <end position="79"/>
    </location>
</feature>
<dbReference type="AlphaFoldDB" id="A0A0B2RPV8"/>
<dbReference type="PANTHER" id="PTHR37177">
    <property type="entry name" value="PROTEIN PSY1"/>
    <property type="match status" value="1"/>
</dbReference>
<dbReference type="EMBL" id="KN649079">
    <property type="protein sequence ID" value="KHN34263.1"/>
    <property type="molecule type" value="Genomic_DNA"/>
</dbReference>
<sequence length="79" mass="8448">MAFGAHNGVCFSLFFITFLVIFSATARSPSHFSNDEVASSMVGRSLKVINLEDYGGPTAIREHDPWKGASRGGNAGRKG</sequence>
<evidence type="ECO:0000313" key="4">
    <source>
        <dbReference type="EMBL" id="RZB80872.1"/>
    </source>
</evidence>
<dbReference type="InterPro" id="IPR034430">
    <property type="entry name" value="PSY"/>
</dbReference>
<feature type="signal peptide" evidence="2">
    <location>
        <begin position="1"/>
        <end position="26"/>
    </location>
</feature>
<evidence type="ECO:0008006" key="6">
    <source>
        <dbReference type="Google" id="ProtNLM"/>
    </source>
</evidence>
<keyword evidence="2" id="KW-0732">Signal</keyword>
<accession>A0A0B2RPV8</accession>
<dbReference type="Proteomes" id="UP000289340">
    <property type="component" value="Chromosome 11"/>
</dbReference>
<feature type="compositionally biased region" description="Gly residues" evidence="1">
    <location>
        <begin position="70"/>
        <end position="79"/>
    </location>
</feature>
<dbReference type="PANTHER" id="PTHR37177:SF4">
    <property type="entry name" value="PROTEIN PSY1"/>
    <property type="match status" value="1"/>
</dbReference>
<evidence type="ECO:0000256" key="2">
    <source>
        <dbReference type="SAM" id="SignalP"/>
    </source>
</evidence>
<name>A0A0B2RPV8_GLYSO</name>
<evidence type="ECO:0000313" key="3">
    <source>
        <dbReference type="EMBL" id="KHN34263.1"/>
    </source>
</evidence>
<proteinExistence type="predicted"/>
<reference evidence="4 5" key="2">
    <citation type="submission" date="2018-09" db="EMBL/GenBank/DDBJ databases">
        <title>A high-quality reference genome of wild soybean provides a powerful tool to mine soybean genomes.</title>
        <authorList>
            <person name="Xie M."/>
            <person name="Chung C.Y.L."/>
            <person name="Li M.-W."/>
            <person name="Wong F.-L."/>
            <person name="Chan T.-F."/>
            <person name="Lam H.-M."/>
        </authorList>
    </citation>
    <scope>NUCLEOTIDE SEQUENCE [LARGE SCALE GENOMIC DNA]</scope>
    <source>
        <strain evidence="5">cv. W05</strain>
        <tissue evidence="4">Hypocotyl of etiolated seedlings</tissue>
    </source>
</reference>
<dbReference type="Proteomes" id="UP000053555">
    <property type="component" value="Unassembled WGS sequence"/>
</dbReference>
<protein>
    <recommendedName>
        <fullName evidence="6">Protein PSY3</fullName>
    </recommendedName>
</protein>
<evidence type="ECO:0000256" key="1">
    <source>
        <dbReference type="SAM" id="MobiDB-lite"/>
    </source>
</evidence>
<keyword evidence="5" id="KW-1185">Reference proteome</keyword>
<organism evidence="3">
    <name type="scientific">Glycine soja</name>
    <name type="common">Wild soybean</name>
    <dbReference type="NCBI Taxonomy" id="3848"/>
    <lineage>
        <taxon>Eukaryota</taxon>
        <taxon>Viridiplantae</taxon>
        <taxon>Streptophyta</taxon>
        <taxon>Embryophyta</taxon>
        <taxon>Tracheophyta</taxon>
        <taxon>Spermatophyta</taxon>
        <taxon>Magnoliopsida</taxon>
        <taxon>eudicotyledons</taxon>
        <taxon>Gunneridae</taxon>
        <taxon>Pentapetalae</taxon>
        <taxon>rosids</taxon>
        <taxon>fabids</taxon>
        <taxon>Fabales</taxon>
        <taxon>Fabaceae</taxon>
        <taxon>Papilionoideae</taxon>
        <taxon>50 kb inversion clade</taxon>
        <taxon>NPAAA clade</taxon>
        <taxon>indigoferoid/millettioid clade</taxon>
        <taxon>Phaseoleae</taxon>
        <taxon>Glycine</taxon>
        <taxon>Glycine subgen. Soja</taxon>
    </lineage>
</organism>
<evidence type="ECO:0000313" key="5">
    <source>
        <dbReference type="Proteomes" id="UP000289340"/>
    </source>
</evidence>
<gene>
    <name evidence="4" type="ORF">D0Y65_030556</name>
    <name evidence="3" type="ORF">glysoja_037217</name>
</gene>
<feature type="chain" id="PRO_5040563284" description="Protein PSY3" evidence="2">
    <location>
        <begin position="27"/>
        <end position="79"/>
    </location>
</feature>
<reference evidence="3" key="1">
    <citation type="submission" date="2014-07" db="EMBL/GenBank/DDBJ databases">
        <title>Identification of a novel salt tolerance gene in wild soybean by whole-genome sequencing.</title>
        <authorList>
            <person name="Lam H.-M."/>
            <person name="Qi X."/>
            <person name="Li M.-W."/>
            <person name="Liu X."/>
            <person name="Xie M."/>
            <person name="Ni M."/>
            <person name="Xu X."/>
        </authorList>
    </citation>
    <scope>NUCLEOTIDE SEQUENCE [LARGE SCALE GENOMIC DNA]</scope>
    <source>
        <tissue evidence="3">Root</tissue>
    </source>
</reference>